<dbReference type="Gene3D" id="3.40.50.300">
    <property type="entry name" value="P-loop containing nucleotide triphosphate hydrolases"/>
    <property type="match status" value="1"/>
</dbReference>
<dbReference type="EMBL" id="GDRN01088353">
    <property type="protein sequence ID" value="JAI60868.1"/>
    <property type="molecule type" value="Transcribed_RNA"/>
</dbReference>
<evidence type="ECO:0000259" key="1">
    <source>
        <dbReference type="Pfam" id="PF00685"/>
    </source>
</evidence>
<dbReference type="GO" id="GO:0050659">
    <property type="term" value="F:N-acetylgalactosamine 4-sulfate 6-O-sulfotransferase activity"/>
    <property type="evidence" value="ECO:0007669"/>
    <property type="project" value="TreeGrafter"/>
</dbReference>
<dbReference type="Pfam" id="PF00685">
    <property type="entry name" value="Sulfotransfer_1"/>
    <property type="match status" value="1"/>
</dbReference>
<dbReference type="InterPro" id="IPR027417">
    <property type="entry name" value="P-loop_NTPase"/>
</dbReference>
<reference evidence="2" key="1">
    <citation type="submission" date="2015-09" db="EMBL/GenBank/DDBJ databases">
        <title>Scylla olivacea transcriptome.</title>
        <authorList>
            <person name="Ikhwanuddin M."/>
        </authorList>
    </citation>
    <scope>NUCLEOTIDE SEQUENCE</scope>
</reference>
<organism evidence="2">
    <name type="scientific">Scylla olivacea</name>
    <name type="common">Orange mud crab</name>
    <name type="synonym">Cancer olivacea</name>
    <dbReference type="NCBI Taxonomy" id="85551"/>
    <lineage>
        <taxon>Eukaryota</taxon>
        <taxon>Metazoa</taxon>
        <taxon>Ecdysozoa</taxon>
        <taxon>Arthropoda</taxon>
        <taxon>Crustacea</taxon>
        <taxon>Multicrustacea</taxon>
        <taxon>Malacostraca</taxon>
        <taxon>Eumalacostraca</taxon>
        <taxon>Eucarida</taxon>
        <taxon>Decapoda</taxon>
        <taxon>Pleocyemata</taxon>
        <taxon>Brachyura</taxon>
        <taxon>Eubrachyura</taxon>
        <taxon>Portunoidea</taxon>
        <taxon>Portunidae</taxon>
        <taxon>Portuninae</taxon>
        <taxon>Scylla</taxon>
    </lineage>
</organism>
<dbReference type="GO" id="GO:0019319">
    <property type="term" value="P:hexose biosynthetic process"/>
    <property type="evidence" value="ECO:0007669"/>
    <property type="project" value="TreeGrafter"/>
</dbReference>
<dbReference type="InterPro" id="IPR052654">
    <property type="entry name" value="CS_Sulfotransferase"/>
</dbReference>
<evidence type="ECO:0000313" key="2">
    <source>
        <dbReference type="EMBL" id="JAI60868.1"/>
    </source>
</evidence>
<proteinExistence type="predicted"/>
<sequence length="469" mass="54933">MAKIKYFLVTLTALCFFLLVYLNWNTVKLQSSRFRPVPMHKEGFRMVEDIGILKALEVKFLPNFKNPCWYEVRRHNRQPHPQDVQHFQIVPSAMQHRYRSINHADEVLQCLPYFFLIGQPKCATTDIFHRINSHPDVAKPVVKGPNWWTRKRFGMPYVPQPVPLSEYINLFNASKIKGYKQTSGELQDTWEYPRITGDGSTSTLWDSAPTMDYLHHLMITHKDTNIVQVLLQGRKESNSVPNVRNSSKIDAISYEHTHSHEWNQSPAPQRGIVLPFTVADVIHLILPKSRIIAVFREPVSRLFSSYLFFTKKGDLSPRHFDESVRTSIQKWNACVRQYSDRTCAYNKTLQNAMGVRLYNGLYNIYIKDWLQVFPREQVLVLRMEDYHNNITKTLASIYHHLGLRSATPDKNKRINIHKVYNKNMKKFLVGDMFGSTRKILQEFYKPYNKDLANLLNDPKFKWEDVSATL</sequence>
<dbReference type="SUPFAM" id="SSF52540">
    <property type="entry name" value="P-loop containing nucleoside triphosphate hydrolases"/>
    <property type="match status" value="1"/>
</dbReference>
<dbReference type="InterPro" id="IPR000863">
    <property type="entry name" value="Sulfotransferase_dom"/>
</dbReference>
<dbReference type="PANTHER" id="PTHR15723:SF0">
    <property type="entry name" value="CARBOHYDRATE SULFOTRANSFERASE 15"/>
    <property type="match status" value="1"/>
</dbReference>
<feature type="domain" description="Sulfotransferase" evidence="1">
    <location>
        <begin position="282"/>
        <end position="427"/>
    </location>
</feature>
<dbReference type="PANTHER" id="PTHR15723">
    <property type="entry name" value="CARBOHYDRATE SULFOTRANSFERASE 15"/>
    <property type="match status" value="1"/>
</dbReference>
<accession>A0A0P4WHS5</accession>
<dbReference type="AlphaFoldDB" id="A0A0P4WHS5"/>
<name>A0A0P4WHS5_SCYOL</name>
<protein>
    <recommendedName>
        <fullName evidence="1">Sulfotransferase domain-containing protein</fullName>
    </recommendedName>
</protein>